<dbReference type="Pfam" id="PF13083">
    <property type="entry name" value="KH_KhpA-B"/>
    <property type="match status" value="1"/>
</dbReference>
<name>A0A0K8J5N7_9FIRM</name>
<comment type="subcellular location">
    <subcellularLocation>
        <location evidence="3">Cytoplasm</location>
    </subcellularLocation>
</comment>
<dbReference type="NCBIfam" id="NF001748">
    <property type="entry name" value="PRK00468.1"/>
    <property type="match status" value="1"/>
</dbReference>
<keyword evidence="1 3" id="KW-0963">Cytoplasm</keyword>
<evidence type="ECO:0000313" key="4">
    <source>
        <dbReference type="EMBL" id="CUH92664.1"/>
    </source>
</evidence>
<dbReference type="Gene3D" id="3.30.300.20">
    <property type="match status" value="1"/>
</dbReference>
<proteinExistence type="inferred from homology"/>
<accession>A0A0K8J5N7</accession>
<dbReference type="HAMAP" id="MF_00088">
    <property type="entry name" value="KhpA"/>
    <property type="match status" value="1"/>
</dbReference>
<dbReference type="CDD" id="cd22533">
    <property type="entry name" value="KH-II_YlqC-like"/>
    <property type="match status" value="1"/>
</dbReference>
<comment type="similarity">
    <text evidence="3">Belongs to the KhpA RNA-binding protein family.</text>
</comment>
<dbReference type="GO" id="GO:0009252">
    <property type="term" value="P:peptidoglycan biosynthetic process"/>
    <property type="evidence" value="ECO:0007669"/>
    <property type="project" value="UniProtKB-UniRule"/>
</dbReference>
<dbReference type="Proteomes" id="UP000196053">
    <property type="component" value="Chromosome I"/>
</dbReference>
<dbReference type="PROSITE" id="PS50084">
    <property type="entry name" value="KH_TYPE_1"/>
    <property type="match status" value="1"/>
</dbReference>
<evidence type="ECO:0000256" key="3">
    <source>
        <dbReference type="HAMAP-Rule" id="MF_00088"/>
    </source>
</evidence>
<reference evidence="5" key="1">
    <citation type="submission" date="2015-09" db="EMBL/GenBank/DDBJ databases">
        <authorList>
            <person name="Wibberg D."/>
        </authorList>
    </citation>
    <scope>NUCLEOTIDE SEQUENCE [LARGE SCALE GENOMIC DNA]</scope>
    <source>
        <strain evidence="5">SD1D</strain>
    </source>
</reference>
<dbReference type="GO" id="GO:0003723">
    <property type="term" value="F:RNA binding"/>
    <property type="evidence" value="ECO:0007669"/>
    <property type="project" value="UniProtKB-UniRule"/>
</dbReference>
<dbReference type="GO" id="GO:0071555">
    <property type="term" value="P:cell wall organization"/>
    <property type="evidence" value="ECO:0007669"/>
    <property type="project" value="UniProtKB-KW"/>
</dbReference>
<dbReference type="InterPro" id="IPR020627">
    <property type="entry name" value="KhpA"/>
</dbReference>
<comment type="function">
    <text evidence="3">A probable RNA chaperone. Forms a complex with KhpB which binds to cellular RNA and controls its expression. Plays a role in peptidoglycan (PG) homeostasis and cell length regulation.</text>
</comment>
<dbReference type="SUPFAM" id="SSF54814">
    <property type="entry name" value="Prokaryotic type KH domain (KH-domain type II)"/>
    <property type="match status" value="1"/>
</dbReference>
<organism evidence="4 5">
    <name type="scientific">Herbinix luporum</name>
    <dbReference type="NCBI Taxonomy" id="1679721"/>
    <lineage>
        <taxon>Bacteria</taxon>
        <taxon>Bacillati</taxon>
        <taxon>Bacillota</taxon>
        <taxon>Clostridia</taxon>
        <taxon>Lachnospirales</taxon>
        <taxon>Lachnospiraceae</taxon>
        <taxon>Herbinix</taxon>
    </lineage>
</organism>
<dbReference type="PANTHER" id="PTHR34654">
    <property type="entry name" value="UPF0109 PROTEIN SCO5592"/>
    <property type="match status" value="1"/>
</dbReference>
<dbReference type="GO" id="GO:0005737">
    <property type="term" value="C:cytoplasm"/>
    <property type="evidence" value="ECO:0007669"/>
    <property type="project" value="UniProtKB-SubCell"/>
</dbReference>
<dbReference type="OrthoDB" id="9812389at2"/>
<keyword evidence="3" id="KW-0133">Cell shape</keyword>
<evidence type="ECO:0000256" key="1">
    <source>
        <dbReference type="ARBA" id="ARBA00022490"/>
    </source>
</evidence>
<dbReference type="KEGG" id="hsd:SD1D_1118"/>
<dbReference type="PANTHER" id="PTHR34654:SF1">
    <property type="entry name" value="RNA-BINDING PROTEIN KHPA"/>
    <property type="match status" value="1"/>
</dbReference>
<dbReference type="GO" id="GO:0008360">
    <property type="term" value="P:regulation of cell shape"/>
    <property type="evidence" value="ECO:0007669"/>
    <property type="project" value="UniProtKB-KW"/>
</dbReference>
<dbReference type="EMBL" id="LN879430">
    <property type="protein sequence ID" value="CUH92664.1"/>
    <property type="molecule type" value="Genomic_DNA"/>
</dbReference>
<gene>
    <name evidence="3" type="primary">khpA</name>
    <name evidence="4" type="ORF">SD1D_1118</name>
</gene>
<dbReference type="RefSeq" id="WP_058258014.1">
    <property type="nucleotide sequence ID" value="NZ_DUPS01000029.1"/>
</dbReference>
<keyword evidence="3" id="KW-0961">Cell wall biogenesis/degradation</keyword>
<sequence length="76" mass="8374">MKELVEVIAKSLVDHPDEVVVTERETDKSIIVELKVASEDMGKVIGKQGRIAKSIRTVVKAAATKDDKKVVVEIMQ</sequence>
<evidence type="ECO:0000256" key="2">
    <source>
        <dbReference type="ARBA" id="ARBA00022884"/>
    </source>
</evidence>
<evidence type="ECO:0000313" key="5">
    <source>
        <dbReference type="Proteomes" id="UP000196053"/>
    </source>
</evidence>
<keyword evidence="5" id="KW-1185">Reference proteome</keyword>
<protein>
    <recommendedName>
        <fullName evidence="3">RNA-binding protein KhpA</fullName>
    </recommendedName>
    <alternativeName>
        <fullName evidence="3">KH-domain protein A</fullName>
    </alternativeName>
</protein>
<dbReference type="AlphaFoldDB" id="A0A0K8J5N7"/>
<keyword evidence="3" id="KW-0143">Chaperone</keyword>
<keyword evidence="2 3" id="KW-0694">RNA-binding</keyword>
<dbReference type="InterPro" id="IPR009019">
    <property type="entry name" value="KH_sf_prok-type"/>
</dbReference>
<dbReference type="InterPro" id="IPR015946">
    <property type="entry name" value="KH_dom-like_a/b"/>
</dbReference>
<comment type="subunit">
    <text evidence="3">Forms a complex with KhpB.</text>
</comment>